<dbReference type="RefSeq" id="WP_104431956.1">
    <property type="nucleotide sequence ID" value="NZ_PTJD01000003.1"/>
</dbReference>
<dbReference type="PANTHER" id="PTHR30528:SF0">
    <property type="entry name" value="CYTOPLASMIC PROTEIN"/>
    <property type="match status" value="1"/>
</dbReference>
<dbReference type="PANTHER" id="PTHR30528">
    <property type="entry name" value="CYTOPLASMIC PROTEIN"/>
    <property type="match status" value="1"/>
</dbReference>
<dbReference type="AlphaFoldDB" id="A0A2S6IU95"/>
<organism evidence="1 2">
    <name type="scientific">Kineococcus xinjiangensis</name>
    <dbReference type="NCBI Taxonomy" id="512762"/>
    <lineage>
        <taxon>Bacteria</taxon>
        <taxon>Bacillati</taxon>
        <taxon>Actinomycetota</taxon>
        <taxon>Actinomycetes</taxon>
        <taxon>Kineosporiales</taxon>
        <taxon>Kineosporiaceae</taxon>
        <taxon>Kineococcus</taxon>
    </lineage>
</organism>
<sequence length="421" mass="45839">MNRGELSPAQARRAALAAQGFRRRPARPGPAHLQRVVDRVGVVQIDSVNVLARSHYLPFFSRLGPYDRALLDRACGAGRRTRGGCRFVEYWAHEASLVAPETHRLLRWRMARAAQDAWSSMRGVAREAPALLDDVLAAVAARGPSTARQLEAELIGAGPLARREHWGWNWSQVKAACEHLFWAGALTSAGRAQQFERRYELPERVLPPHVVAAADPTPEEAARQLVGIAARALGVATEPSLRDYFRLRPEQSRQAVAELCEAGELLPVAVRGWSRPALLYAGAALPRVRARALLSPFDSLVWHRPRTEELWGFRFRLEVYVPAHARVHGYYVLPFLLGEDLVARVDLKADRAGGALLVQAAWAEPAAPPETAAELAAELRDLAGWLGLAAVRVAGAGDLAPALARECAAAGAPVQEPLGAP</sequence>
<protein>
    <recommendedName>
        <fullName evidence="3">Winged helix-turn-helix protein</fullName>
    </recommendedName>
</protein>
<name>A0A2S6IU95_9ACTN</name>
<comment type="caution">
    <text evidence="1">The sequence shown here is derived from an EMBL/GenBank/DDBJ whole genome shotgun (WGS) entry which is preliminary data.</text>
</comment>
<dbReference type="OrthoDB" id="9787207at2"/>
<proteinExistence type="predicted"/>
<accession>A0A2S6IU95</accession>
<dbReference type="InterPro" id="IPR009351">
    <property type="entry name" value="AlkZ-like"/>
</dbReference>
<evidence type="ECO:0008006" key="3">
    <source>
        <dbReference type="Google" id="ProtNLM"/>
    </source>
</evidence>
<gene>
    <name evidence="1" type="ORF">CLV92_103359</name>
</gene>
<keyword evidence="2" id="KW-1185">Reference proteome</keyword>
<dbReference type="EMBL" id="PTJD01000003">
    <property type="protein sequence ID" value="PPK97824.1"/>
    <property type="molecule type" value="Genomic_DNA"/>
</dbReference>
<dbReference type="Pfam" id="PF06224">
    <property type="entry name" value="AlkZ-like"/>
    <property type="match status" value="1"/>
</dbReference>
<reference evidence="1 2" key="1">
    <citation type="submission" date="2018-02" db="EMBL/GenBank/DDBJ databases">
        <title>Genomic Encyclopedia of Archaeal and Bacterial Type Strains, Phase II (KMG-II): from individual species to whole genera.</title>
        <authorList>
            <person name="Goeker M."/>
        </authorList>
    </citation>
    <scope>NUCLEOTIDE SEQUENCE [LARGE SCALE GENOMIC DNA]</scope>
    <source>
        <strain evidence="1 2">DSM 22857</strain>
    </source>
</reference>
<evidence type="ECO:0000313" key="1">
    <source>
        <dbReference type="EMBL" id="PPK97824.1"/>
    </source>
</evidence>
<evidence type="ECO:0000313" key="2">
    <source>
        <dbReference type="Proteomes" id="UP000239485"/>
    </source>
</evidence>
<dbReference type="Proteomes" id="UP000239485">
    <property type="component" value="Unassembled WGS sequence"/>
</dbReference>